<proteinExistence type="inferred from homology"/>
<comment type="function">
    <text evidence="4">Inhibits the enzyme activity of ATPase.</text>
</comment>
<protein>
    <recommendedName>
        <fullName evidence="4">ATPase inhibitor, mitochondrial</fullName>
    </recommendedName>
</protein>
<evidence type="ECO:0000256" key="3">
    <source>
        <dbReference type="ARBA" id="ARBA00023128"/>
    </source>
</evidence>
<evidence type="ECO:0000313" key="7">
    <source>
        <dbReference type="Proteomes" id="UP001309876"/>
    </source>
</evidence>
<organism evidence="6 7">
    <name type="scientific">Lithohypha guttulata</name>
    <dbReference type="NCBI Taxonomy" id="1690604"/>
    <lineage>
        <taxon>Eukaryota</taxon>
        <taxon>Fungi</taxon>
        <taxon>Dikarya</taxon>
        <taxon>Ascomycota</taxon>
        <taxon>Pezizomycotina</taxon>
        <taxon>Eurotiomycetes</taxon>
        <taxon>Chaetothyriomycetidae</taxon>
        <taxon>Chaetothyriales</taxon>
        <taxon>Trichomeriaceae</taxon>
        <taxon>Lithohypha</taxon>
    </lineage>
</organism>
<comment type="subcellular location">
    <subcellularLocation>
        <location evidence="1">Mitochondrion</location>
    </subcellularLocation>
</comment>
<evidence type="ECO:0000256" key="2">
    <source>
        <dbReference type="ARBA" id="ARBA00010901"/>
    </source>
</evidence>
<sequence length="98" mass="10852">MNMLRTSAFKLNRASSRSFSAAALRQAEGDVGGTRFGGSAASDSFNKREQASENKFIREREKEALKALKEKLKAQRAHLDDLDKHIDELERGAGGEQN</sequence>
<dbReference type="GO" id="GO:0005739">
    <property type="term" value="C:mitochondrion"/>
    <property type="evidence" value="ECO:0007669"/>
    <property type="project" value="UniProtKB-SubCell"/>
</dbReference>
<gene>
    <name evidence="6" type="primary">INH1</name>
    <name evidence="6" type="ORF">LTR05_007252</name>
</gene>
<evidence type="ECO:0000256" key="1">
    <source>
        <dbReference type="ARBA" id="ARBA00004173"/>
    </source>
</evidence>
<keyword evidence="3" id="KW-0496">Mitochondrion</keyword>
<keyword evidence="7" id="KW-1185">Reference proteome</keyword>
<accession>A0AAN7SUR5</accession>
<evidence type="ECO:0000256" key="4">
    <source>
        <dbReference type="RuleBase" id="RU368087"/>
    </source>
</evidence>
<dbReference type="SUPFAM" id="SSF64602">
    <property type="entry name" value="F1 ATPase inhibitor, IF1, C-terminal domain"/>
    <property type="match status" value="1"/>
</dbReference>
<dbReference type="RefSeq" id="XP_064758478.1">
    <property type="nucleotide sequence ID" value="XM_064895791.1"/>
</dbReference>
<reference evidence="6 7" key="1">
    <citation type="submission" date="2023-08" db="EMBL/GenBank/DDBJ databases">
        <title>Black Yeasts Isolated from many extreme environments.</title>
        <authorList>
            <person name="Coleine C."/>
            <person name="Stajich J.E."/>
            <person name="Selbmann L."/>
        </authorList>
    </citation>
    <scope>NUCLEOTIDE SEQUENCE [LARGE SCALE GENOMIC DNA]</scope>
    <source>
        <strain evidence="6 7">CCFEE 5910</strain>
    </source>
</reference>
<dbReference type="AlphaFoldDB" id="A0AAN7SUR5"/>
<evidence type="ECO:0000313" key="6">
    <source>
        <dbReference type="EMBL" id="KAK5082109.1"/>
    </source>
</evidence>
<dbReference type="GO" id="GO:0042030">
    <property type="term" value="F:ATPase inhibitor activity"/>
    <property type="evidence" value="ECO:0007669"/>
    <property type="project" value="InterPro"/>
</dbReference>
<dbReference type="Pfam" id="PF04568">
    <property type="entry name" value="IATP"/>
    <property type="match status" value="1"/>
</dbReference>
<name>A0AAN7SUR5_9EURO</name>
<comment type="similarity">
    <text evidence="2 4">Belongs to the ATPase inhibitor family.</text>
</comment>
<comment type="caution">
    <text evidence="6">The sequence shown here is derived from an EMBL/GenBank/DDBJ whole genome shotgun (WGS) entry which is preliminary data.</text>
</comment>
<dbReference type="InterPro" id="IPR007648">
    <property type="entry name" value="ATPase_inhibitor_mt"/>
</dbReference>
<keyword evidence="5" id="KW-0175">Coiled coil</keyword>
<dbReference type="GeneID" id="90021101"/>
<dbReference type="Proteomes" id="UP001309876">
    <property type="component" value="Unassembled WGS sequence"/>
</dbReference>
<feature type="coiled-coil region" evidence="5">
    <location>
        <begin position="58"/>
        <end position="92"/>
    </location>
</feature>
<dbReference type="Gene3D" id="1.20.5.500">
    <property type="entry name" value="Single helix bin"/>
    <property type="match status" value="1"/>
</dbReference>
<evidence type="ECO:0000256" key="5">
    <source>
        <dbReference type="SAM" id="Coils"/>
    </source>
</evidence>
<dbReference type="EMBL" id="JAVRRJ010000008">
    <property type="protein sequence ID" value="KAK5082109.1"/>
    <property type="molecule type" value="Genomic_DNA"/>
</dbReference>